<dbReference type="InterPro" id="IPR036388">
    <property type="entry name" value="WH-like_DNA-bd_sf"/>
</dbReference>
<dbReference type="Pfam" id="PF08281">
    <property type="entry name" value="Sigma70_r4_2"/>
    <property type="match status" value="1"/>
</dbReference>
<evidence type="ECO:0000259" key="6">
    <source>
        <dbReference type="Pfam" id="PF08281"/>
    </source>
</evidence>
<evidence type="ECO:0000256" key="3">
    <source>
        <dbReference type="ARBA" id="ARBA00023082"/>
    </source>
</evidence>
<dbReference type="InterPro" id="IPR007627">
    <property type="entry name" value="RNA_pol_sigma70_r2"/>
</dbReference>
<dbReference type="EMBL" id="QPJJ01000005">
    <property type="protein sequence ID" value="RCW71874.1"/>
    <property type="molecule type" value="Genomic_DNA"/>
</dbReference>
<keyword evidence="4" id="KW-0804">Transcription</keyword>
<dbReference type="AlphaFoldDB" id="A0A368Y0U1"/>
<reference evidence="7 8" key="1">
    <citation type="submission" date="2018-07" db="EMBL/GenBank/DDBJ databases">
        <title>Genomic Encyclopedia of Type Strains, Phase IV (KMG-IV): sequencing the most valuable type-strain genomes for metagenomic binning, comparative biology and taxonomic classification.</title>
        <authorList>
            <person name="Goeker M."/>
        </authorList>
    </citation>
    <scope>NUCLEOTIDE SEQUENCE [LARGE SCALE GENOMIC DNA]</scope>
    <source>
        <strain evidence="7 8">DSM 27696</strain>
    </source>
</reference>
<dbReference type="InterPro" id="IPR039425">
    <property type="entry name" value="RNA_pol_sigma-70-like"/>
</dbReference>
<dbReference type="GO" id="GO:0016987">
    <property type="term" value="F:sigma factor activity"/>
    <property type="evidence" value="ECO:0007669"/>
    <property type="project" value="UniProtKB-KW"/>
</dbReference>
<dbReference type="SUPFAM" id="SSF88946">
    <property type="entry name" value="Sigma2 domain of RNA polymerase sigma factors"/>
    <property type="match status" value="1"/>
</dbReference>
<evidence type="ECO:0000256" key="4">
    <source>
        <dbReference type="ARBA" id="ARBA00023163"/>
    </source>
</evidence>
<dbReference type="Proteomes" id="UP000252585">
    <property type="component" value="Unassembled WGS sequence"/>
</dbReference>
<dbReference type="GO" id="GO:0006352">
    <property type="term" value="P:DNA-templated transcription initiation"/>
    <property type="evidence" value="ECO:0007669"/>
    <property type="project" value="InterPro"/>
</dbReference>
<organism evidence="7 8">
    <name type="scientific">Saliterribacillus persicus</name>
    <dbReference type="NCBI Taxonomy" id="930114"/>
    <lineage>
        <taxon>Bacteria</taxon>
        <taxon>Bacillati</taxon>
        <taxon>Bacillota</taxon>
        <taxon>Bacilli</taxon>
        <taxon>Bacillales</taxon>
        <taxon>Bacillaceae</taxon>
        <taxon>Saliterribacillus</taxon>
    </lineage>
</organism>
<feature type="domain" description="RNA polymerase sigma-70 region 2" evidence="5">
    <location>
        <begin position="14"/>
        <end position="81"/>
    </location>
</feature>
<dbReference type="PANTHER" id="PTHR43133:SF60">
    <property type="entry name" value="RNA POLYMERASE SIGMA FACTOR SIGV"/>
    <property type="match status" value="1"/>
</dbReference>
<accession>A0A368Y0U1</accession>
<name>A0A368Y0U1_9BACI</name>
<proteinExistence type="inferred from homology"/>
<comment type="similarity">
    <text evidence="1">Belongs to the sigma-70 factor family. ECF subfamily.</text>
</comment>
<keyword evidence="2" id="KW-0805">Transcription regulation</keyword>
<keyword evidence="3" id="KW-0731">Sigma factor</keyword>
<protein>
    <submittedName>
        <fullName evidence="7">RNA polymerase sigma-70 factor (ECF subfamily)</fullName>
    </submittedName>
</protein>
<dbReference type="InterPro" id="IPR013249">
    <property type="entry name" value="RNA_pol_sigma70_r4_t2"/>
</dbReference>
<dbReference type="NCBIfam" id="TIGR02937">
    <property type="entry name" value="sigma70-ECF"/>
    <property type="match status" value="1"/>
</dbReference>
<dbReference type="InterPro" id="IPR014284">
    <property type="entry name" value="RNA_pol_sigma-70_dom"/>
</dbReference>
<evidence type="ECO:0000313" key="8">
    <source>
        <dbReference type="Proteomes" id="UP000252585"/>
    </source>
</evidence>
<feature type="domain" description="RNA polymerase sigma factor 70 region 4 type 2" evidence="6">
    <location>
        <begin position="129"/>
        <end position="165"/>
    </location>
</feature>
<dbReference type="Gene3D" id="1.10.1740.10">
    <property type="match status" value="1"/>
</dbReference>
<dbReference type="InterPro" id="IPR013325">
    <property type="entry name" value="RNA_pol_sigma_r2"/>
</dbReference>
<evidence type="ECO:0000259" key="5">
    <source>
        <dbReference type="Pfam" id="PF04542"/>
    </source>
</evidence>
<evidence type="ECO:0000256" key="2">
    <source>
        <dbReference type="ARBA" id="ARBA00023015"/>
    </source>
</evidence>
<gene>
    <name evidence="7" type="ORF">DFR57_10557</name>
</gene>
<dbReference type="Pfam" id="PF04542">
    <property type="entry name" value="Sigma70_r2"/>
    <property type="match status" value="1"/>
</dbReference>
<evidence type="ECO:0000313" key="7">
    <source>
        <dbReference type="EMBL" id="RCW71874.1"/>
    </source>
</evidence>
<dbReference type="Gene3D" id="1.10.10.10">
    <property type="entry name" value="Winged helix-like DNA-binding domain superfamily/Winged helix DNA-binding domain"/>
    <property type="match status" value="1"/>
</dbReference>
<comment type="caution">
    <text evidence="7">The sequence shown here is derived from an EMBL/GenBank/DDBJ whole genome shotgun (WGS) entry which is preliminary data.</text>
</comment>
<dbReference type="InterPro" id="IPR013324">
    <property type="entry name" value="RNA_pol_sigma_r3/r4-like"/>
</dbReference>
<dbReference type="SUPFAM" id="SSF88659">
    <property type="entry name" value="Sigma3 and sigma4 domains of RNA polymerase sigma factors"/>
    <property type="match status" value="1"/>
</dbReference>
<dbReference type="CDD" id="cd06171">
    <property type="entry name" value="Sigma70_r4"/>
    <property type="match status" value="1"/>
</dbReference>
<evidence type="ECO:0000256" key="1">
    <source>
        <dbReference type="ARBA" id="ARBA00010641"/>
    </source>
</evidence>
<dbReference type="GO" id="GO:0003677">
    <property type="term" value="F:DNA binding"/>
    <property type="evidence" value="ECO:0007669"/>
    <property type="project" value="InterPro"/>
</dbReference>
<dbReference type="OrthoDB" id="188761at2"/>
<sequence>MEKTLIDTAYFDEIYNSYHDRLYNTAFFILKETHLAHDALQEAFIKIFQNIDQLKKLAKPFAWMKTITTRTAIDLLRKEKRSRLVLLSESYSMDHFSLSDANEIDKQLTLCCLKKDMIDCFKNESEKIKVVFILRYCKDLSDEEIATHLDISLSAVKTRLFRARQIIRNTIDKKDFREITAPIKTTA</sequence>
<dbReference type="RefSeq" id="WP_114352439.1">
    <property type="nucleotide sequence ID" value="NZ_QPJJ01000005.1"/>
</dbReference>
<dbReference type="PANTHER" id="PTHR43133">
    <property type="entry name" value="RNA POLYMERASE ECF-TYPE SIGMA FACTO"/>
    <property type="match status" value="1"/>
</dbReference>
<keyword evidence="8" id="KW-1185">Reference proteome</keyword>